<dbReference type="InterPro" id="IPR057748">
    <property type="entry name" value="NFRKB_WH_2"/>
</dbReference>
<dbReference type="FunFam" id="1.25.40.10:FF:001139">
    <property type="entry name" value="Uncharacterized protein"/>
    <property type="match status" value="1"/>
</dbReference>
<dbReference type="InterPro" id="IPR002885">
    <property type="entry name" value="PPR_rpt"/>
</dbReference>
<dbReference type="Pfam" id="PF20431">
    <property type="entry name" value="E_motif"/>
    <property type="match status" value="1"/>
</dbReference>
<reference evidence="4 5" key="1">
    <citation type="journal article" date="2018" name="Nat. Genet.">
        <title>The Rosa genome provides new insights in the design of modern roses.</title>
        <authorList>
            <person name="Bendahmane M."/>
        </authorList>
    </citation>
    <scope>NUCLEOTIDE SEQUENCE [LARGE SCALE GENOMIC DNA]</scope>
    <source>
        <strain evidence="5">cv. Old Blush</strain>
    </source>
</reference>
<dbReference type="OMA" id="CHTIRMG"/>
<keyword evidence="5" id="KW-1185">Reference proteome</keyword>
<dbReference type="PANTHER" id="PTHR47926:SF438">
    <property type="entry name" value="PENTATRICOPEPTIDE REPEAT-CONTAINING PROTEIN"/>
    <property type="match status" value="1"/>
</dbReference>
<dbReference type="Proteomes" id="UP000238479">
    <property type="component" value="Chromosome 3"/>
</dbReference>
<dbReference type="InterPro" id="IPR011990">
    <property type="entry name" value="TPR-like_helical_dom_sf"/>
</dbReference>
<dbReference type="InterPro" id="IPR046960">
    <property type="entry name" value="PPR_At4g14850-like_plant"/>
</dbReference>
<dbReference type="GO" id="GO:0009451">
    <property type="term" value="P:RNA modification"/>
    <property type="evidence" value="ECO:0007669"/>
    <property type="project" value="InterPro"/>
</dbReference>
<evidence type="ECO:0000259" key="3">
    <source>
        <dbReference type="Pfam" id="PF25793"/>
    </source>
</evidence>
<evidence type="ECO:0000256" key="1">
    <source>
        <dbReference type="ARBA" id="ARBA00022737"/>
    </source>
</evidence>
<accession>A0A2P6RAF1</accession>
<evidence type="ECO:0000313" key="5">
    <source>
        <dbReference type="Proteomes" id="UP000238479"/>
    </source>
</evidence>
<dbReference type="Gene3D" id="1.25.40.10">
    <property type="entry name" value="Tetratricopeptide repeat domain"/>
    <property type="match status" value="2"/>
</dbReference>
<dbReference type="PANTHER" id="PTHR47926">
    <property type="entry name" value="PENTATRICOPEPTIDE REPEAT-CONTAINING PROTEIN"/>
    <property type="match status" value="1"/>
</dbReference>
<evidence type="ECO:0000256" key="2">
    <source>
        <dbReference type="PROSITE-ProRule" id="PRU00708"/>
    </source>
</evidence>
<proteinExistence type="predicted"/>
<organism evidence="4 5">
    <name type="scientific">Rosa chinensis</name>
    <name type="common">China rose</name>
    <dbReference type="NCBI Taxonomy" id="74649"/>
    <lineage>
        <taxon>Eukaryota</taxon>
        <taxon>Viridiplantae</taxon>
        <taxon>Streptophyta</taxon>
        <taxon>Embryophyta</taxon>
        <taxon>Tracheophyta</taxon>
        <taxon>Spermatophyta</taxon>
        <taxon>Magnoliopsida</taxon>
        <taxon>eudicotyledons</taxon>
        <taxon>Gunneridae</taxon>
        <taxon>Pentapetalae</taxon>
        <taxon>rosids</taxon>
        <taxon>fabids</taxon>
        <taxon>Rosales</taxon>
        <taxon>Rosaceae</taxon>
        <taxon>Rosoideae</taxon>
        <taxon>Rosoideae incertae sedis</taxon>
        <taxon>Rosa</taxon>
    </lineage>
</organism>
<feature type="repeat" description="PPR" evidence="2">
    <location>
        <begin position="693"/>
        <end position="727"/>
    </location>
</feature>
<dbReference type="EMBL" id="PDCK01000041">
    <property type="protein sequence ID" value="PRQ43399.1"/>
    <property type="molecule type" value="Genomic_DNA"/>
</dbReference>
<dbReference type="FunFam" id="1.25.40.10:FF:000378">
    <property type="entry name" value="Pentatricopeptide repeat-containing protein mitochondrial"/>
    <property type="match status" value="1"/>
</dbReference>
<dbReference type="STRING" id="74649.A0A2P6RAF1"/>
<feature type="domain" description="Nuclear factor related to kappa-B-binding protein second winged helix" evidence="3">
    <location>
        <begin position="261"/>
        <end position="393"/>
    </location>
</feature>
<dbReference type="GO" id="GO:0003723">
    <property type="term" value="F:RNA binding"/>
    <property type="evidence" value="ECO:0007669"/>
    <property type="project" value="InterPro"/>
</dbReference>
<dbReference type="NCBIfam" id="TIGR00756">
    <property type="entry name" value="PPR"/>
    <property type="match status" value="2"/>
</dbReference>
<dbReference type="Gramene" id="PRQ43399">
    <property type="protein sequence ID" value="PRQ43399"/>
    <property type="gene ID" value="RchiOBHm_Chr3g0468071"/>
</dbReference>
<keyword evidence="1" id="KW-0677">Repeat</keyword>
<dbReference type="Pfam" id="PF01535">
    <property type="entry name" value="PPR"/>
    <property type="match status" value="2"/>
</dbReference>
<protein>
    <submittedName>
        <fullName evidence="4">Putative tetratricopeptide-like helical domain-containing protein</fullName>
    </submittedName>
</protein>
<evidence type="ECO:0000313" key="4">
    <source>
        <dbReference type="EMBL" id="PRQ43399.1"/>
    </source>
</evidence>
<sequence length="923" mass="102779">MLAKQLKHEESSMEGSSCQMTTGWKCHQREINAAHILVQMANEDSGLLRHGLNSHGVKHSMKGMLRMRWETRGGRMAGDGHSEVDGRKAKFLAKGQQAALGGQMNDGDSVVLALSAMPCPGRRKHRKMNIGMELSSLGPKYMNCNVSEDKDDNLFEECGVFDGDELTSRWGNNNQKSIEAGLEDPHDRLGMSRIKKRKTVAISCFSRETEDVHRHYHHVGSHPAAPPLVLMEPTLNKRERFRGMKRKMNIATISPSSEEVRAHFRKEEALRYLVSDRGFCYTALDGRKSAVAPLTKMKKIARYHVILKPDRPRHIYTLCLVRDAAARLPGGVGTRADICTLMRDSQYLVEDTSDEQLNQVASKGLDRLHYEVDPCVRYDGKLWVYLHRNRGEDDFEDDATSSAYVRRRYRGVLGKKLSQSFLHTISGHLKLSPSRNLTQILQKSKNQSNALRVLDLITPKPTSTASRRQGHLRLIQDVLHSDSDQLSNPSSFSGSHSSIQFSNLFDQLFDSSPVDSHSYPESFTIDASVISHAISSCGSKRDLRGGVQHHCAAVRSGFGANVYIGSSLIHLYGKCSALENAYKVFDEMPVRNVVSWTAIISGFAQEWQVDVCLELFSEMRSSGSKPNDFTYASVLSACTGSGALGQGRCAHGQTIRMGFDSYVHIANALMSMYCKCGAVKDALYIFESLDGKDNVSWNSMIAGYAQHGLVLQAIDLFEEMKNRGVKPDAITLLGVLSSCRHAGLVKEGWHYFNSMVEEHGIQPELDHYSCIVDLLGRAGLLDEARDFIEKMPIRPNAVIWGSLLSSCRVHGGVWIGIEAAESRLLMEPGCASTHVQLANLYASLGCWDEAARVRKLMKDKGIKTSPGFSWIEISNEVHRFRAEDSSNPRMIQIIGVLDSLADHMVRLKTSGCELQMQEEEDAP</sequence>
<dbReference type="AlphaFoldDB" id="A0A2P6RAF1"/>
<feature type="repeat" description="PPR" evidence="2">
    <location>
        <begin position="592"/>
        <end position="626"/>
    </location>
</feature>
<comment type="caution">
    <text evidence="4">The sequence shown here is derived from an EMBL/GenBank/DDBJ whole genome shotgun (WGS) entry which is preliminary data.</text>
</comment>
<dbReference type="PROSITE" id="PS51375">
    <property type="entry name" value="PPR"/>
    <property type="match status" value="2"/>
</dbReference>
<name>A0A2P6RAF1_ROSCH</name>
<gene>
    <name evidence="4" type="ORF">RchiOBHm_Chr3g0468071</name>
</gene>
<dbReference type="InterPro" id="IPR046848">
    <property type="entry name" value="E_motif"/>
</dbReference>
<dbReference type="Pfam" id="PF13041">
    <property type="entry name" value="PPR_2"/>
    <property type="match status" value="2"/>
</dbReference>
<dbReference type="Pfam" id="PF25793">
    <property type="entry name" value="WHD_2nd_NFRKB"/>
    <property type="match status" value="1"/>
</dbReference>